<dbReference type="RefSeq" id="WP_150611444.1">
    <property type="nucleotide sequence ID" value="NZ_CABPRU010000001.1"/>
</dbReference>
<dbReference type="Gene3D" id="3.90.226.10">
    <property type="entry name" value="2-enoyl-CoA Hydratase, Chain A, domain 1"/>
    <property type="match status" value="1"/>
</dbReference>
<dbReference type="InterPro" id="IPR029045">
    <property type="entry name" value="ClpP/crotonase-like_dom_sf"/>
</dbReference>
<dbReference type="GO" id="GO:0005975">
    <property type="term" value="P:carbohydrate metabolic process"/>
    <property type="evidence" value="ECO:0007669"/>
    <property type="project" value="InterPro"/>
</dbReference>
<organism evidence="1 2">
    <name type="scientific">Pandoraea terrigena</name>
    <dbReference type="NCBI Taxonomy" id="2508292"/>
    <lineage>
        <taxon>Bacteria</taxon>
        <taxon>Pseudomonadati</taxon>
        <taxon>Pseudomonadota</taxon>
        <taxon>Betaproteobacteria</taxon>
        <taxon>Burkholderiales</taxon>
        <taxon>Burkholderiaceae</taxon>
        <taxon>Pandoraea</taxon>
    </lineage>
</organism>
<gene>
    <name evidence="1" type="primary">madD</name>
    <name evidence="1" type="ORF">PTE31013_00744</name>
</gene>
<evidence type="ECO:0000313" key="1">
    <source>
        <dbReference type="EMBL" id="VVD73510.1"/>
    </source>
</evidence>
<keyword evidence="1" id="KW-0808">Transferase</keyword>
<dbReference type="OrthoDB" id="6086640at2"/>
<accession>A0A5E4SD12</accession>
<sequence length="289" mass="30868">MSLSEHASRGAVWLHALTSDAAYRTEADDYGSTVRVVDASLADAPARFVAVVPDANNRFPRARHGEVGLIEGWQLARAVRDVIARDRDSERKSTIVAIVDVASQAYGRREEAYGIHLALAAAADAYAAARLAGHPVIGLIVGRAMSGAFLAHGYQANRLVALDDVDVMVHAMGKAAAARITQRSVDELEALAETIPPMAYDIANFASLGILWRLLKVGSAQHPDPKDVGDVRDVLVQALADIRSDPSQGLSSRLGAPSRQASSTVRERLKALWSLAPDRPASVPGQRTD</sequence>
<dbReference type="Proteomes" id="UP000334380">
    <property type="component" value="Unassembled WGS sequence"/>
</dbReference>
<dbReference type="NCBIfam" id="TIGR03134">
    <property type="entry name" value="malonate_gamma"/>
    <property type="match status" value="1"/>
</dbReference>
<dbReference type="EMBL" id="CABPRU010000001">
    <property type="protein sequence ID" value="VVD73510.1"/>
    <property type="molecule type" value="Genomic_DNA"/>
</dbReference>
<name>A0A5E4SD12_9BURK</name>
<dbReference type="Pfam" id="PF06833">
    <property type="entry name" value="MdcE"/>
    <property type="match status" value="1"/>
</dbReference>
<protein>
    <submittedName>
        <fullName evidence="1">Malonyl-S-ACP:biotin-protein carboxyltransferase MADD</fullName>
        <ecNumber evidence="1">2.1.3.10</ecNumber>
    </submittedName>
</protein>
<dbReference type="AlphaFoldDB" id="A0A5E4SD12"/>
<dbReference type="SUPFAM" id="SSF52096">
    <property type="entry name" value="ClpP/crotonase"/>
    <property type="match status" value="1"/>
</dbReference>
<proteinExistence type="predicted"/>
<evidence type="ECO:0000313" key="2">
    <source>
        <dbReference type="Proteomes" id="UP000334380"/>
    </source>
</evidence>
<reference evidence="1 2" key="1">
    <citation type="submission" date="2019-08" db="EMBL/GenBank/DDBJ databases">
        <authorList>
            <person name="Peeters C."/>
        </authorList>
    </citation>
    <scope>NUCLEOTIDE SEQUENCE [LARGE SCALE GENOMIC DNA]</scope>
    <source>
        <strain evidence="1 2">LMG 31013</strain>
    </source>
</reference>
<keyword evidence="2" id="KW-1185">Reference proteome</keyword>
<dbReference type="GO" id="GO:0016740">
    <property type="term" value="F:transferase activity"/>
    <property type="evidence" value="ECO:0007669"/>
    <property type="project" value="UniProtKB-KW"/>
</dbReference>
<dbReference type="EC" id="2.1.3.10" evidence="1"/>
<dbReference type="InterPro" id="IPR009648">
    <property type="entry name" value="Malonate_gamma"/>
</dbReference>